<gene>
    <name evidence="2" type="ORF">NEMBOFW57_009124</name>
</gene>
<comment type="caution">
    <text evidence="2">The sequence shown here is derived from an EMBL/GenBank/DDBJ whole genome shotgun (WGS) entry which is preliminary data.</text>
</comment>
<reference evidence="2" key="1">
    <citation type="submission" date="2023-02" db="EMBL/GenBank/DDBJ databases">
        <authorList>
            <person name="Palmer J.M."/>
        </authorList>
    </citation>
    <scope>NUCLEOTIDE SEQUENCE</scope>
    <source>
        <strain evidence="2">FW57</strain>
    </source>
</reference>
<dbReference type="AlphaFoldDB" id="A0AAD4EWD1"/>
<dbReference type="Pfam" id="PF01636">
    <property type="entry name" value="APH"/>
    <property type="match status" value="1"/>
</dbReference>
<dbReference type="InterPro" id="IPR011009">
    <property type="entry name" value="Kinase-like_dom_sf"/>
</dbReference>
<keyword evidence="3" id="KW-1185">Reference proteome</keyword>
<dbReference type="InterPro" id="IPR002575">
    <property type="entry name" value="Aminoglycoside_PTrfase"/>
</dbReference>
<evidence type="ECO:0000313" key="2">
    <source>
        <dbReference type="EMBL" id="KAG7286807.1"/>
    </source>
</evidence>
<evidence type="ECO:0000313" key="3">
    <source>
        <dbReference type="Proteomes" id="UP001197093"/>
    </source>
</evidence>
<proteinExistence type="predicted"/>
<dbReference type="Proteomes" id="UP001197093">
    <property type="component" value="Unassembled WGS sequence"/>
</dbReference>
<dbReference type="SUPFAM" id="SSF56112">
    <property type="entry name" value="Protein kinase-like (PK-like)"/>
    <property type="match status" value="1"/>
</dbReference>
<accession>A0AAD4EWD1</accession>
<evidence type="ECO:0000259" key="1">
    <source>
        <dbReference type="Pfam" id="PF01636"/>
    </source>
</evidence>
<name>A0AAD4EWD1_9PEZI</name>
<organism evidence="2 3">
    <name type="scientific">Staphylotrichum longicolle</name>
    <dbReference type="NCBI Taxonomy" id="669026"/>
    <lineage>
        <taxon>Eukaryota</taxon>
        <taxon>Fungi</taxon>
        <taxon>Dikarya</taxon>
        <taxon>Ascomycota</taxon>
        <taxon>Pezizomycotina</taxon>
        <taxon>Sordariomycetes</taxon>
        <taxon>Sordariomycetidae</taxon>
        <taxon>Sordariales</taxon>
        <taxon>Chaetomiaceae</taxon>
        <taxon>Staphylotrichum</taxon>
    </lineage>
</organism>
<dbReference type="EMBL" id="JAHCVI010000004">
    <property type="protein sequence ID" value="KAG7286807.1"/>
    <property type="molecule type" value="Genomic_DNA"/>
</dbReference>
<feature type="domain" description="Aminoglycoside phosphotransferase" evidence="1">
    <location>
        <begin position="62"/>
        <end position="250"/>
    </location>
</feature>
<sequence>MPPEDGAAPPHFDAVVDPNAAARAFALTMSEDELCQRTWGLYRPFLAYPPERPMVFVKFGGHEKQAEADMQRLAYDWLRQQRQENPSCNIYVPEVFKVFSRDDATFIIMELLTAAHVNDFAKTFDPAIWKQNEARYYEMIVEGIRLLSLMPVPPDATPGPYTRAKRFIKHMLFKDQEAPVIYDTIEDLEGHLNRVAEIAYDHEPGPPPKVALEKELVFCYTDFNDENFMFANGPDGRPRLYIVDFEHASFLPLSFLSYAVLGRKPRWYTSKW</sequence>
<protein>
    <recommendedName>
        <fullName evidence="1">Aminoglycoside phosphotransferase domain-containing protein</fullName>
    </recommendedName>
</protein>